<gene>
    <name evidence="1" type="ORF">GWI33_003475</name>
</gene>
<reference evidence="1" key="1">
    <citation type="submission" date="2020-08" db="EMBL/GenBank/DDBJ databases">
        <title>Genome sequencing and assembly of the red palm weevil Rhynchophorus ferrugineus.</title>
        <authorList>
            <person name="Dias G.B."/>
            <person name="Bergman C.M."/>
            <person name="Manee M."/>
        </authorList>
    </citation>
    <scope>NUCLEOTIDE SEQUENCE</scope>
    <source>
        <strain evidence="1">AA-2017</strain>
        <tissue evidence="1">Whole larva</tissue>
    </source>
</reference>
<evidence type="ECO:0000313" key="1">
    <source>
        <dbReference type="EMBL" id="KAF7263227.1"/>
    </source>
</evidence>
<accession>A0A834HME0</accession>
<comment type="caution">
    <text evidence="1">The sequence shown here is derived from an EMBL/GenBank/DDBJ whole genome shotgun (WGS) entry which is preliminary data.</text>
</comment>
<name>A0A834HME0_RHYFE</name>
<dbReference type="EMBL" id="JAACXV010022912">
    <property type="protein sequence ID" value="KAF7263227.1"/>
    <property type="molecule type" value="Genomic_DNA"/>
</dbReference>
<proteinExistence type="predicted"/>
<keyword evidence="2" id="KW-1185">Reference proteome</keyword>
<evidence type="ECO:0000313" key="2">
    <source>
        <dbReference type="Proteomes" id="UP000625711"/>
    </source>
</evidence>
<dbReference type="Proteomes" id="UP000625711">
    <property type="component" value="Unassembled WGS sequence"/>
</dbReference>
<organism evidence="1 2">
    <name type="scientific">Rhynchophorus ferrugineus</name>
    <name type="common">Red palm weevil</name>
    <name type="synonym">Curculio ferrugineus</name>
    <dbReference type="NCBI Taxonomy" id="354439"/>
    <lineage>
        <taxon>Eukaryota</taxon>
        <taxon>Metazoa</taxon>
        <taxon>Ecdysozoa</taxon>
        <taxon>Arthropoda</taxon>
        <taxon>Hexapoda</taxon>
        <taxon>Insecta</taxon>
        <taxon>Pterygota</taxon>
        <taxon>Neoptera</taxon>
        <taxon>Endopterygota</taxon>
        <taxon>Coleoptera</taxon>
        <taxon>Polyphaga</taxon>
        <taxon>Cucujiformia</taxon>
        <taxon>Curculionidae</taxon>
        <taxon>Dryophthorinae</taxon>
        <taxon>Rhynchophorus</taxon>
    </lineage>
</organism>
<sequence>MSTEAGECSGRPKE</sequence>
<protein>
    <submittedName>
        <fullName evidence="1">Uncharacterized protein</fullName>
    </submittedName>
</protein>